<gene>
    <name evidence="4" type="ORF">CRE_08425</name>
</gene>
<dbReference type="InParanoid" id="E3MPN5"/>
<dbReference type="OMA" id="QIMCERC"/>
<sequence length="1124" mass="128978">MDLIAARGAAEYHDFDNPAVFKEIGERNVCEQHRKELIDGWKTYRTTHIRKQPDAQKDKYKCGMPAVVSPHPNRANPKVIRHILTRDGAKRVLNDYHVHVHVGTPVANYQEDAQTCSQDKAMDVDGPEDNETEIPFDSSVNTKDVCHAKFFEWTDVLGVENVVARKPFSQLSRRSKRRKAVVTKQIISAALELLTPGNSEDLRELILDLDGNQWATVRSKLFEELMENIAQEHSKLSSRKERRSLLSLITSTLPYSTILKYFPGITRYEYTKSRQYSLLLNRSPYVSVKKEKYVKEHVVSFIDIITSPLLRTDLPYGRRTLKKSDGSKMEIFDSLRNVRAIEIVEMFIKMKTENNEESELMSRSTLFKILDKCKATKREALECVDYFISDALSVRFLTQKKKQKQCFQSFETLSKILKRLRSMGYIKEQVEKELNLRLQQSKNYLQTDFKLHLKFESKISDHCIKFALSDPNELKYASSCQMGKSVHDHKQIMCERCQAIRDVFDELINIVTELLKTAKQKTLHKTESDNIKSEAELTVFLEDVKTAETNVIELKKYLSDEAFLTMDWSQKVIPMQSLEPQSDFYGKSGISVHVTNVLNIDKEGNLRQHNFVHITNHESQDAITVLLILEHLLRELRKAGIARVHLRSDNAGCYHSTKLITSLPNVTKNTGVDVLSFTFSEAQGGKGAADRAASEFKRKLRNWLASGSNAETPEQLFSALTEGRFPKAMSSYLCMIDYSTVKEGKSDIKGIQNLYDFRFDMKNSKMTARKFGKIGEGSVHDTKKFMAGTGEMKIEKSGGYHNSDQETFWKSSKCTKKCSEEDIEVQERAEEVNPFEETDVNVEEPVPTPIETAVFECPEEGCTALFTKYGNLERHLALDKHNCVPEKETLLDFAMNRYAENIEGLRQTPIPSSLKDALPEIPPGTLPFDNLQGWALPHKKTNKRYNRDVVQFVKEKFEEAAKKKLKFYPKIIATEIREQRKDGKLQFSPDTWLNYKQIQNLYNTFGRKSRDLSAKKKETVATSTQIPATLPSSIRTPANRETATAAAHDSKSSSNKMQLRKRPTRETTDELIELVLQDLNSREFDDSEDVYDENSEENEDYNNLLIEIEKQKKRNIRELVAVFT</sequence>
<dbReference type="InterPro" id="IPR013087">
    <property type="entry name" value="Znf_C2H2_type"/>
</dbReference>
<evidence type="ECO:0000313" key="4">
    <source>
        <dbReference type="EMBL" id="EFP06532.1"/>
    </source>
</evidence>
<dbReference type="PANTHER" id="PTHR33845">
    <property type="entry name" value="C2H2-TYPE DOMAIN-CONTAINING PROTEIN"/>
    <property type="match status" value="1"/>
</dbReference>
<dbReference type="eggNOG" id="ENOG502QS0X">
    <property type="taxonomic scope" value="Eukaryota"/>
</dbReference>
<dbReference type="PANTHER" id="PTHR33845:SF1">
    <property type="entry name" value="C2H2-TYPE DOMAIN-CONTAINING PROTEIN"/>
    <property type="match status" value="1"/>
</dbReference>
<reference evidence="4" key="1">
    <citation type="submission" date="2007-07" db="EMBL/GenBank/DDBJ databases">
        <title>PCAP assembly of the Caenorhabditis remanei genome.</title>
        <authorList>
            <consortium name="The Caenorhabditis remanei Sequencing Consortium"/>
            <person name="Wilson R.K."/>
        </authorList>
    </citation>
    <scope>NUCLEOTIDE SEQUENCE [LARGE SCALE GENOMIC DNA]</scope>
    <source>
        <strain evidence="4">PB4641</strain>
    </source>
</reference>
<evidence type="ECO:0000313" key="5">
    <source>
        <dbReference type="Proteomes" id="UP000008281"/>
    </source>
</evidence>
<feature type="compositionally biased region" description="Polar residues" evidence="2">
    <location>
        <begin position="1020"/>
        <end position="1042"/>
    </location>
</feature>
<dbReference type="STRING" id="31234.E3MPN5"/>
<name>E3MPN5_CAERE</name>
<dbReference type="PROSITE" id="PS00028">
    <property type="entry name" value="ZINC_FINGER_C2H2_1"/>
    <property type="match status" value="1"/>
</dbReference>
<feature type="domain" description="C2H2-type" evidence="3">
    <location>
        <begin position="857"/>
        <end position="881"/>
    </location>
</feature>
<accession>E3MPN5</accession>
<evidence type="ECO:0000256" key="2">
    <source>
        <dbReference type="SAM" id="MobiDB-lite"/>
    </source>
</evidence>
<organism evidence="5">
    <name type="scientific">Caenorhabditis remanei</name>
    <name type="common">Caenorhabditis vulgaris</name>
    <dbReference type="NCBI Taxonomy" id="31234"/>
    <lineage>
        <taxon>Eukaryota</taxon>
        <taxon>Metazoa</taxon>
        <taxon>Ecdysozoa</taxon>
        <taxon>Nematoda</taxon>
        <taxon>Chromadorea</taxon>
        <taxon>Rhabditida</taxon>
        <taxon>Rhabditina</taxon>
        <taxon>Rhabditomorpha</taxon>
        <taxon>Rhabditoidea</taxon>
        <taxon>Rhabditidae</taxon>
        <taxon>Peloderinae</taxon>
        <taxon>Caenorhabditis</taxon>
    </lineage>
</organism>
<feature type="region of interest" description="Disordered" evidence="2">
    <location>
        <begin position="1016"/>
        <end position="1066"/>
    </location>
</feature>
<evidence type="ECO:0000259" key="3">
    <source>
        <dbReference type="PROSITE" id="PS00028"/>
    </source>
</evidence>
<evidence type="ECO:0000256" key="1">
    <source>
        <dbReference type="SAM" id="Coils"/>
    </source>
</evidence>
<dbReference type="EMBL" id="DS268463">
    <property type="protein sequence ID" value="EFP06532.1"/>
    <property type="molecule type" value="Genomic_DNA"/>
</dbReference>
<feature type="coiled-coil region" evidence="1">
    <location>
        <begin position="1091"/>
        <end position="1118"/>
    </location>
</feature>
<keyword evidence="5" id="KW-1185">Reference proteome</keyword>
<dbReference type="AlphaFoldDB" id="E3MPN5"/>
<keyword evidence="1" id="KW-0175">Coiled coil</keyword>
<dbReference type="OrthoDB" id="5988132at2759"/>
<dbReference type="HOGENOM" id="CLU_003061_0_0_1"/>
<dbReference type="Proteomes" id="UP000008281">
    <property type="component" value="Unassembled WGS sequence"/>
</dbReference>
<protein>
    <recommendedName>
        <fullName evidence="3">C2H2-type domain-containing protein</fullName>
    </recommendedName>
</protein>
<proteinExistence type="predicted"/>